<evidence type="ECO:0000313" key="2">
    <source>
        <dbReference type="Proteomes" id="UP001184150"/>
    </source>
</evidence>
<organism evidence="1 2">
    <name type="scientific">Novosphingobium capsulatum</name>
    <dbReference type="NCBI Taxonomy" id="13688"/>
    <lineage>
        <taxon>Bacteria</taxon>
        <taxon>Pseudomonadati</taxon>
        <taxon>Pseudomonadota</taxon>
        <taxon>Alphaproteobacteria</taxon>
        <taxon>Sphingomonadales</taxon>
        <taxon>Sphingomonadaceae</taxon>
        <taxon>Novosphingobium</taxon>
    </lineage>
</organism>
<dbReference type="EMBL" id="JAVDRD010000003">
    <property type="protein sequence ID" value="MDR6510640.1"/>
    <property type="molecule type" value="Genomic_DNA"/>
</dbReference>
<protein>
    <submittedName>
        <fullName evidence="1">Uncharacterized protein</fullName>
    </submittedName>
</protein>
<evidence type="ECO:0000313" key="1">
    <source>
        <dbReference type="EMBL" id="MDR6510640.1"/>
    </source>
</evidence>
<accession>A0ABU1MJX4</accession>
<dbReference type="Proteomes" id="UP001184150">
    <property type="component" value="Unassembled WGS sequence"/>
</dbReference>
<name>A0ABU1MJX4_9SPHN</name>
<reference evidence="1 2" key="1">
    <citation type="submission" date="2023-07" db="EMBL/GenBank/DDBJ databases">
        <title>Sorghum-associated microbial communities from plants grown in Nebraska, USA.</title>
        <authorList>
            <person name="Schachtman D."/>
        </authorList>
    </citation>
    <scope>NUCLEOTIDE SEQUENCE [LARGE SCALE GENOMIC DNA]</scope>
    <source>
        <strain evidence="1 2">DS1027</strain>
    </source>
</reference>
<keyword evidence="2" id="KW-1185">Reference proteome</keyword>
<comment type="caution">
    <text evidence="1">The sequence shown here is derived from an EMBL/GenBank/DDBJ whole genome shotgun (WGS) entry which is preliminary data.</text>
</comment>
<gene>
    <name evidence="1" type="ORF">J2792_001506</name>
</gene>
<proteinExistence type="predicted"/>
<sequence length="145" mass="15706">MSTSTTASAAATIAALARPQDVRALSLTALHVVMAMRLSALFERAGRDPIPDLAQRYRSIETAAAVHALVRRVIRTWPERFLVNRPCQLTMTPDEATLAAMVRHALLADNEGFAGMLQGFVRADRQDGLYHATQHAAALLSGRSA</sequence>